<proteinExistence type="inferred from homology"/>
<evidence type="ECO:0000313" key="12">
    <source>
        <dbReference type="Proteomes" id="UP000006310"/>
    </source>
</evidence>
<evidence type="ECO:0000256" key="5">
    <source>
        <dbReference type="ARBA" id="ARBA00022835"/>
    </source>
</evidence>
<dbReference type="GO" id="GO:0071051">
    <property type="term" value="P:poly(A)-dependent snoRNA 3'-end processing"/>
    <property type="evidence" value="ECO:0007669"/>
    <property type="project" value="EnsemblFungi"/>
</dbReference>
<dbReference type="Pfam" id="PF01612">
    <property type="entry name" value="DNA_pol_A_exo1"/>
    <property type="match status" value="1"/>
</dbReference>
<dbReference type="HOGENOM" id="CLU_010129_3_2_1"/>
<keyword evidence="12" id="KW-1185">Reference proteome</keyword>
<dbReference type="GO" id="GO:0071044">
    <property type="term" value="P:histone mRNA catabolic process"/>
    <property type="evidence" value="ECO:0007669"/>
    <property type="project" value="EnsemblFungi"/>
</dbReference>
<feature type="region of interest" description="Disordered" evidence="9">
    <location>
        <begin position="118"/>
        <end position="152"/>
    </location>
</feature>
<dbReference type="Proteomes" id="UP000006310">
    <property type="component" value="Chromosome 13"/>
</dbReference>
<dbReference type="PANTHER" id="PTHR12124:SF47">
    <property type="entry name" value="EXOSOME COMPONENT 10"/>
    <property type="match status" value="1"/>
</dbReference>
<dbReference type="eggNOG" id="KOG2206">
    <property type="taxonomic scope" value="Eukaryota"/>
</dbReference>
<dbReference type="SUPFAM" id="SSF47819">
    <property type="entry name" value="HRDC-like"/>
    <property type="match status" value="1"/>
</dbReference>
<dbReference type="GO" id="GO:0005730">
    <property type="term" value="C:nucleolus"/>
    <property type="evidence" value="ECO:0007669"/>
    <property type="project" value="EnsemblFungi"/>
</dbReference>
<keyword evidence="5" id="KW-0271">Exosome</keyword>
<dbReference type="InterPro" id="IPR045092">
    <property type="entry name" value="Rrp6-like"/>
</dbReference>
<sequence>MDSEEQKKLLSKAVGTVRASSSLVGQDVQFFSNLDANVASSVKELGNEVLEMINDILFSIDENSKPFAESAEQVGESWRDFTNLTDNLFEKSDRSMDIIAQGTRKNGQAGSEVQYLDDLVGNDSSSGKRITKPQLHFSRPVDNSESQPFKPLLTEKPNALKPLKESLQMVPATENIPSHYPNPYDYEISNQEYNNDILETRAPIPSTPWHESEPVWVDSTEGLQSLLKDLKKYKELAIDLEHHDYRSYYGIVCLMQISTRDTDYLVDTIALRDELHILNQVFTDPMVTKVFHGAFMDIIWLQRDLGLYIVSLFDTFHASKALGFPKHSLAYLLETLANFKTSKKYQLADWRIRPLSKPMSVYARADTHFLLNIFDQMRNQLIKDNKLAGVLGESRKVAKRRFEYSKFRPKLAQPDVFTPIEKESPWRTLMFQYNVTPEKEELVKALYEWRDTIARRDDESPRYIMPNQLLISLSAYTPTDPVSLVSVNSYVTDCVRSNSKVLANLIKSFVESSKLGPQSSYTPNTENTSTPFVLTLSQIKDIGMRFTKLTENFQSSSCQKISPLQRSSFFGDLSKGKVTVSYNDAKTTPVSQSVLESRSKQFNEYMKAFGDIEYKIPSIVEPVMDLPIPSGTTSTESADSKTVEKPPKNIKEDMDEIVVLKKVKRELPKPKGNDEDAEREIVDYSKEDKVLVQRQFDKKKKNNNNKKRFDPFSAISEGPKAPKKRKAVTKGKNASFKR</sequence>
<dbReference type="STRING" id="1071383.J7SBE2"/>
<dbReference type="GO" id="GO:0000467">
    <property type="term" value="P:exonucleolytic trimming to generate mature 3'-end of 5.8S rRNA from tricistronic rRNA transcript (SSU-rRNA, 5.8S rRNA, LSU-rRNA)"/>
    <property type="evidence" value="ECO:0007669"/>
    <property type="project" value="EnsemblFungi"/>
</dbReference>
<dbReference type="CDD" id="cd06147">
    <property type="entry name" value="Rrp6p_like_exo"/>
    <property type="match status" value="1"/>
</dbReference>
<dbReference type="GO" id="GO:0000166">
    <property type="term" value="F:nucleotide binding"/>
    <property type="evidence" value="ECO:0007669"/>
    <property type="project" value="InterPro"/>
</dbReference>
<dbReference type="GO" id="GO:0071037">
    <property type="term" value="P:nuclear polyadenylation-dependent snRNA catabolic process"/>
    <property type="evidence" value="ECO:0007669"/>
    <property type="project" value="EnsemblFungi"/>
</dbReference>
<dbReference type="InterPro" id="IPR002121">
    <property type="entry name" value="HRDC_dom"/>
</dbReference>
<keyword evidence="4" id="KW-0378">Hydrolase</keyword>
<dbReference type="AlphaFoldDB" id="J7SBE2"/>
<dbReference type="FunFam" id="3.30.420.10:FF:000059">
    <property type="entry name" value="Exosome complex exonuclease Rrp6"/>
    <property type="match status" value="1"/>
</dbReference>
<dbReference type="OrthoDB" id="2250022at2759"/>
<dbReference type="GO" id="GO:0000176">
    <property type="term" value="C:nuclear exosome (RNase complex)"/>
    <property type="evidence" value="ECO:0007669"/>
    <property type="project" value="EnsemblFungi"/>
</dbReference>
<comment type="similarity">
    <text evidence="8">Belongs to the exosome component 10/RRP6 family.</text>
</comment>
<dbReference type="GO" id="GO:0071042">
    <property type="term" value="P:nuclear polyadenylation-dependent mRNA catabolic process"/>
    <property type="evidence" value="ECO:0007669"/>
    <property type="project" value="EnsemblFungi"/>
</dbReference>
<dbReference type="GO" id="GO:0071038">
    <property type="term" value="P:TRAMP-dependent tRNA surveillance pathway"/>
    <property type="evidence" value="ECO:0007669"/>
    <property type="project" value="EnsemblFungi"/>
</dbReference>
<dbReference type="PROSITE" id="PS50967">
    <property type="entry name" value="HRDC"/>
    <property type="match status" value="1"/>
</dbReference>
<evidence type="ECO:0000256" key="8">
    <source>
        <dbReference type="ARBA" id="ARBA00043957"/>
    </source>
</evidence>
<evidence type="ECO:0000256" key="7">
    <source>
        <dbReference type="ARBA" id="ARBA00023242"/>
    </source>
</evidence>
<feature type="domain" description="HRDC" evidence="10">
    <location>
        <begin position="436"/>
        <end position="516"/>
    </location>
</feature>
<dbReference type="Pfam" id="PF08066">
    <property type="entry name" value="PMC2NT"/>
    <property type="match status" value="1"/>
</dbReference>
<dbReference type="SMART" id="SM00474">
    <property type="entry name" value="35EXOc"/>
    <property type="match status" value="1"/>
</dbReference>
<dbReference type="GO" id="GO:0034473">
    <property type="term" value="P:U1 snRNA 3'-end processing"/>
    <property type="evidence" value="ECO:0007669"/>
    <property type="project" value="EnsemblFungi"/>
</dbReference>
<dbReference type="KEGG" id="kng:KNAG_0M01230"/>
<dbReference type="GO" id="GO:0000973">
    <property type="term" value="P:post-transcriptional tethering of RNA polymerase II gene DNA at nuclear periphery"/>
    <property type="evidence" value="ECO:0007669"/>
    <property type="project" value="EnsemblFungi"/>
</dbReference>
<dbReference type="GeneID" id="34528756"/>
<dbReference type="GO" id="GO:0071036">
    <property type="term" value="P:nuclear polyadenylation-dependent snoRNA catabolic process"/>
    <property type="evidence" value="ECO:0007669"/>
    <property type="project" value="EnsemblFungi"/>
</dbReference>
<dbReference type="RefSeq" id="XP_022467220.1">
    <property type="nucleotide sequence ID" value="XM_022610978.1"/>
</dbReference>
<dbReference type="GO" id="GO:0034475">
    <property type="term" value="P:U4 snRNA 3'-end processing"/>
    <property type="evidence" value="ECO:0007669"/>
    <property type="project" value="EnsemblFungi"/>
</dbReference>
<keyword evidence="3" id="KW-0540">Nuclease</keyword>
<dbReference type="Gene3D" id="1.10.150.80">
    <property type="entry name" value="HRDC domain"/>
    <property type="match status" value="1"/>
</dbReference>
<name>J7SBE2_HUIN7</name>
<dbReference type="SMART" id="SM00341">
    <property type="entry name" value="HRDC"/>
    <property type="match status" value="1"/>
</dbReference>
<dbReference type="InterPro" id="IPR002562">
    <property type="entry name" value="3'-5'_exonuclease_dom"/>
</dbReference>
<feature type="region of interest" description="Disordered" evidence="9">
    <location>
        <begin position="694"/>
        <end position="738"/>
    </location>
</feature>
<evidence type="ECO:0000256" key="3">
    <source>
        <dbReference type="ARBA" id="ARBA00022722"/>
    </source>
</evidence>
<dbReference type="GO" id="GO:0071035">
    <property type="term" value="P:nuclear polyadenylation-dependent rRNA catabolic process"/>
    <property type="evidence" value="ECO:0007669"/>
    <property type="project" value="EnsemblFungi"/>
</dbReference>
<dbReference type="GO" id="GO:0032204">
    <property type="term" value="P:regulation of telomere maintenance"/>
    <property type="evidence" value="ECO:0007669"/>
    <property type="project" value="EnsemblFungi"/>
</dbReference>
<protein>
    <recommendedName>
        <fullName evidence="10">HRDC domain-containing protein</fullName>
    </recommendedName>
</protein>
<dbReference type="GO" id="GO:0003727">
    <property type="term" value="F:single-stranded RNA binding"/>
    <property type="evidence" value="ECO:0007669"/>
    <property type="project" value="TreeGrafter"/>
</dbReference>
<feature type="compositionally biased region" description="Basic residues" evidence="9">
    <location>
        <begin position="721"/>
        <end position="738"/>
    </location>
</feature>
<keyword evidence="2" id="KW-0698">rRNA processing</keyword>
<dbReference type="InterPro" id="IPR044876">
    <property type="entry name" value="HRDC_dom_sf"/>
</dbReference>
<dbReference type="GO" id="GO:0034476">
    <property type="term" value="P:U5 snRNA 3'-end processing"/>
    <property type="evidence" value="ECO:0007669"/>
    <property type="project" value="EnsemblFungi"/>
</dbReference>
<dbReference type="InterPro" id="IPR012588">
    <property type="entry name" value="Exosome-assoc_fac_Rrp6_N"/>
</dbReference>
<dbReference type="SUPFAM" id="SSF53098">
    <property type="entry name" value="Ribonuclease H-like"/>
    <property type="match status" value="1"/>
</dbReference>
<dbReference type="OMA" id="LEYKFLH"/>
<dbReference type="GO" id="GO:0071039">
    <property type="term" value="P:nuclear polyadenylation-dependent CUT catabolic process"/>
    <property type="evidence" value="ECO:0007669"/>
    <property type="project" value="EnsemblFungi"/>
</dbReference>
<evidence type="ECO:0000313" key="11">
    <source>
        <dbReference type="EMBL" id="CCK72976.1"/>
    </source>
</evidence>
<dbReference type="InterPro" id="IPR036397">
    <property type="entry name" value="RNaseH_sf"/>
</dbReference>
<dbReference type="EMBL" id="HE978326">
    <property type="protein sequence ID" value="CCK72976.1"/>
    <property type="molecule type" value="Genomic_DNA"/>
</dbReference>
<evidence type="ECO:0000256" key="2">
    <source>
        <dbReference type="ARBA" id="ARBA00022552"/>
    </source>
</evidence>
<evidence type="ECO:0000256" key="9">
    <source>
        <dbReference type="SAM" id="MobiDB-lite"/>
    </source>
</evidence>
<dbReference type="GO" id="GO:0071028">
    <property type="term" value="P:nuclear mRNA surveillance"/>
    <property type="evidence" value="ECO:0007669"/>
    <property type="project" value="EnsemblFungi"/>
</dbReference>
<dbReference type="GO" id="GO:0000175">
    <property type="term" value="F:3'-5'-RNA exonuclease activity"/>
    <property type="evidence" value="ECO:0007669"/>
    <property type="project" value="EnsemblFungi"/>
</dbReference>
<feature type="compositionally biased region" description="Basic residues" evidence="9">
    <location>
        <begin position="697"/>
        <end position="706"/>
    </location>
</feature>
<dbReference type="GO" id="GO:0042134">
    <property type="term" value="F:rRNA primary transcript binding"/>
    <property type="evidence" value="ECO:0007669"/>
    <property type="project" value="EnsemblFungi"/>
</dbReference>
<reference evidence="11 12" key="1">
    <citation type="journal article" date="2011" name="Proc. Natl. Acad. Sci. U.S.A.">
        <title>Evolutionary erosion of yeast sex chromosomes by mating-type switching accidents.</title>
        <authorList>
            <person name="Gordon J.L."/>
            <person name="Armisen D."/>
            <person name="Proux-Wera E."/>
            <person name="Oheigeartaigh S.S."/>
            <person name="Byrne K.P."/>
            <person name="Wolfe K.H."/>
        </authorList>
    </citation>
    <scope>NUCLEOTIDE SEQUENCE [LARGE SCALE GENOMIC DNA]</scope>
    <source>
        <strain evidence="12">ATCC MYA-139 / BCRC 22969 / CBS 8797 / CCRC 22969 / KCTC 17520 / NBRC 10181 / NCYC 3082</strain>
    </source>
</reference>
<dbReference type="InterPro" id="IPR012337">
    <property type="entry name" value="RNaseH-like_sf"/>
</dbReference>
<evidence type="ECO:0000259" key="10">
    <source>
        <dbReference type="PROSITE" id="PS50967"/>
    </source>
</evidence>
<dbReference type="Pfam" id="PF00570">
    <property type="entry name" value="HRDC"/>
    <property type="match status" value="1"/>
</dbReference>
<dbReference type="Gene3D" id="3.30.420.10">
    <property type="entry name" value="Ribonuclease H-like superfamily/Ribonuclease H"/>
    <property type="match status" value="1"/>
</dbReference>
<keyword evidence="6" id="KW-0269">Exonuclease</keyword>
<evidence type="ECO:0000256" key="6">
    <source>
        <dbReference type="ARBA" id="ARBA00022839"/>
    </source>
</evidence>
<evidence type="ECO:0000256" key="4">
    <source>
        <dbReference type="ARBA" id="ARBA00022801"/>
    </source>
</evidence>
<dbReference type="InterPro" id="IPR010997">
    <property type="entry name" value="HRDC-like_sf"/>
</dbReference>
<dbReference type="PANTHER" id="PTHR12124">
    <property type="entry name" value="POLYMYOSITIS/SCLERODERMA AUTOANTIGEN-RELATED"/>
    <property type="match status" value="1"/>
</dbReference>
<dbReference type="GO" id="GO:0071040">
    <property type="term" value="P:nuclear polyadenylation-dependent antisense transcript catabolic process"/>
    <property type="evidence" value="ECO:0007669"/>
    <property type="project" value="EnsemblFungi"/>
</dbReference>
<organism evidence="11 12">
    <name type="scientific">Huiozyma naganishii (strain ATCC MYA-139 / BCRC 22969 / CBS 8797 / KCTC 17520 / NBRC 10181 / NCYC 3082 / Yp74L-3)</name>
    <name type="common">Yeast</name>
    <name type="synonym">Kazachstania naganishii</name>
    <dbReference type="NCBI Taxonomy" id="1071383"/>
    <lineage>
        <taxon>Eukaryota</taxon>
        <taxon>Fungi</taxon>
        <taxon>Dikarya</taxon>
        <taxon>Ascomycota</taxon>
        <taxon>Saccharomycotina</taxon>
        <taxon>Saccharomycetes</taxon>
        <taxon>Saccharomycetales</taxon>
        <taxon>Saccharomycetaceae</taxon>
        <taxon>Huiozyma</taxon>
    </lineage>
</organism>
<evidence type="ECO:0000256" key="1">
    <source>
        <dbReference type="ARBA" id="ARBA00004123"/>
    </source>
</evidence>
<comment type="subcellular location">
    <subcellularLocation>
        <location evidence="1">Nucleus</location>
    </subcellularLocation>
</comment>
<gene>
    <name evidence="11" type="primary">KNAG0M01230</name>
    <name evidence="11" type="ordered locus">KNAG_0M01230</name>
</gene>
<keyword evidence="7" id="KW-0539">Nucleus</keyword>
<reference evidence="12" key="2">
    <citation type="submission" date="2012-08" db="EMBL/GenBank/DDBJ databases">
        <title>Genome sequence of Kazachstania naganishii.</title>
        <authorList>
            <person name="Gordon J.L."/>
            <person name="Armisen D."/>
            <person name="Proux-Wera E."/>
            <person name="OhEigeartaigh S.S."/>
            <person name="Byrne K.P."/>
            <person name="Wolfe K.H."/>
        </authorList>
    </citation>
    <scope>NUCLEOTIDE SEQUENCE [LARGE SCALE GENOMIC DNA]</scope>
    <source>
        <strain evidence="12">ATCC MYA-139 / BCRC 22969 / CBS 8797 / CCRC 22969 / KCTC 17520 / NBRC 10181 / NCYC 3082</strain>
    </source>
</reference>
<accession>J7SBE2</accession>
<dbReference type="InterPro" id="IPR049559">
    <property type="entry name" value="Rrp6p-like_exo"/>
</dbReference>